<dbReference type="SMART" id="SM00670">
    <property type="entry name" value="PINc"/>
    <property type="match status" value="1"/>
</dbReference>
<evidence type="ECO:0000259" key="1">
    <source>
        <dbReference type="SMART" id="SM00670"/>
    </source>
</evidence>
<evidence type="ECO:0000313" key="2">
    <source>
        <dbReference type="EMBL" id="AFL66163.1"/>
    </source>
</evidence>
<dbReference type="Gene3D" id="3.40.50.1010">
    <property type="entry name" value="5'-nuclease"/>
    <property type="match status" value="1"/>
</dbReference>
<protein>
    <submittedName>
        <fullName evidence="2">PilT protein domain protein</fullName>
    </submittedName>
</protein>
<dbReference type="PANTHER" id="PTHR38826">
    <property type="entry name" value="RIBONUCLEASE VAPC13"/>
    <property type="match status" value="1"/>
</dbReference>
<dbReference type="OrthoDB" id="40200at2157"/>
<reference evidence="2 3" key="1">
    <citation type="journal article" date="2012" name="J. Bacteriol.">
        <title>Complete Genome Sequence of Desulfurococcus fermentans, a Hyperthermophilic Cellulolytic Crenarchaeon Isolated from a Freshwater Hot Spring in Kamchatka, Russia.</title>
        <authorList>
            <person name="Susanti D."/>
            <person name="Johnson E.F."/>
            <person name="Rodriguez J.R."/>
            <person name="Anderson I."/>
            <person name="Perevalova A.A."/>
            <person name="Kyrpides N."/>
            <person name="Lucas S."/>
            <person name="Han J."/>
            <person name="Lapidus A."/>
            <person name="Cheng J.F."/>
            <person name="Goodwin L."/>
            <person name="Pitluck S."/>
            <person name="Mavrommatis K."/>
            <person name="Peters L."/>
            <person name="Land M.L."/>
            <person name="Hauser L."/>
            <person name="Gopalan V."/>
            <person name="Chan P.P."/>
            <person name="Lowe T.M."/>
            <person name="Atomi H."/>
            <person name="Bonch-Osmolovskaya E.A."/>
            <person name="Woyke T."/>
            <person name="Mukhopadhyay B."/>
        </authorList>
    </citation>
    <scope>NUCLEOTIDE SEQUENCE [LARGE SCALE GENOMIC DNA]</scope>
    <source>
        <strain evidence="2 3">DSM 16532</strain>
    </source>
</reference>
<dbReference type="Proteomes" id="UP000006175">
    <property type="component" value="Chromosome"/>
</dbReference>
<name>I3XQD9_DESAM</name>
<feature type="domain" description="PIN" evidence="1">
    <location>
        <begin position="1"/>
        <end position="125"/>
    </location>
</feature>
<sequence length="134" mass="15762">MKVFIDSPLLIYLNTMADHKARIIYENFYIDMLTRYKPYTDVLVLDELIYISKKKYGIPYNITIEFIESNVLPYISITSLGEEEYKQAIKFLSNYNLKPSDSLHLGAMINNGINTIVSEDREFDKIPIVRRLWI</sequence>
<dbReference type="CDD" id="cd09854">
    <property type="entry name" value="PIN_VapC-like"/>
    <property type="match status" value="1"/>
</dbReference>
<gene>
    <name evidence="2" type="ORF">Desfe_0252</name>
</gene>
<dbReference type="Pfam" id="PF01850">
    <property type="entry name" value="PIN"/>
    <property type="match status" value="1"/>
</dbReference>
<dbReference type="HOGENOM" id="CLU_125353_2_0_2"/>
<keyword evidence="3" id="KW-1185">Reference proteome</keyword>
<dbReference type="eggNOG" id="arCOG00713">
    <property type="taxonomic scope" value="Archaea"/>
</dbReference>
<dbReference type="RefSeq" id="WP_014767067.1">
    <property type="nucleotide sequence ID" value="NC_018001.1"/>
</dbReference>
<dbReference type="KEGG" id="dfd:Desfe_0252"/>
<dbReference type="InterPro" id="IPR029060">
    <property type="entry name" value="PIN-like_dom_sf"/>
</dbReference>
<dbReference type="AlphaFoldDB" id="I3XQD9"/>
<dbReference type="SUPFAM" id="SSF88723">
    <property type="entry name" value="PIN domain-like"/>
    <property type="match status" value="1"/>
</dbReference>
<proteinExistence type="predicted"/>
<dbReference type="InterPro" id="IPR052106">
    <property type="entry name" value="PINc/VapC_TA"/>
</dbReference>
<accession>I3XQD9</accession>
<organism evidence="2 3">
    <name type="scientific">Desulfurococcus amylolyticus DSM 16532</name>
    <dbReference type="NCBI Taxonomy" id="768672"/>
    <lineage>
        <taxon>Archaea</taxon>
        <taxon>Thermoproteota</taxon>
        <taxon>Thermoprotei</taxon>
        <taxon>Desulfurococcales</taxon>
        <taxon>Desulfurococcaceae</taxon>
        <taxon>Desulfurococcus</taxon>
    </lineage>
</organism>
<dbReference type="GeneID" id="13061939"/>
<dbReference type="InterPro" id="IPR002716">
    <property type="entry name" value="PIN_dom"/>
</dbReference>
<dbReference type="EMBL" id="CP003321">
    <property type="protein sequence ID" value="AFL66163.1"/>
    <property type="molecule type" value="Genomic_DNA"/>
</dbReference>
<evidence type="ECO:0000313" key="3">
    <source>
        <dbReference type="Proteomes" id="UP000006175"/>
    </source>
</evidence>
<dbReference type="PANTHER" id="PTHR38826:SF5">
    <property type="entry name" value="RIBONUCLEASE VAPC13"/>
    <property type="match status" value="1"/>
</dbReference>